<sequence length="159" mass="17516">MSGPLELLATRGLPGSGKTFFSAGWVAEDPAGRARVSRDDTRKMLHGGWLGTARQERQVTVVTHGAILDLLRLGVSVIEDSTNLVDEHLFGLWDIAQRAGARFRVVDLTHVPFEVCVDRDARREGPARLGRAKIHAMFERHMQGRPRPLPLPIGLRPAG</sequence>
<dbReference type="SUPFAM" id="SSF52540">
    <property type="entry name" value="P-loop containing nucleoside triphosphate hydrolases"/>
    <property type="match status" value="1"/>
</dbReference>
<dbReference type="InterPro" id="IPR027417">
    <property type="entry name" value="P-loop_NTPase"/>
</dbReference>
<dbReference type="Pfam" id="PF13671">
    <property type="entry name" value="AAA_33"/>
    <property type="match status" value="1"/>
</dbReference>
<name>A0A3B0A5X9_9ACTN</name>
<keyword evidence="2" id="KW-1185">Reference proteome</keyword>
<dbReference type="RefSeq" id="WP_120780208.1">
    <property type="nucleotide sequence ID" value="NZ_JBHLUP010000002.1"/>
</dbReference>
<reference evidence="1 2" key="1">
    <citation type="journal article" date="2015" name="Int. J. Syst. Evol. Microbiol.">
        <title>Micromonospora costi sp. nov., isolated from a leaf of Costus speciosus.</title>
        <authorList>
            <person name="Thawai C."/>
        </authorList>
    </citation>
    <scope>NUCLEOTIDE SEQUENCE [LARGE SCALE GENOMIC DNA]</scope>
    <source>
        <strain evidence="1 2">CS1-12</strain>
    </source>
</reference>
<protein>
    <recommendedName>
        <fullName evidence="3">ATP-binding protein</fullName>
    </recommendedName>
</protein>
<dbReference type="Proteomes" id="UP000279968">
    <property type="component" value="Unassembled WGS sequence"/>
</dbReference>
<evidence type="ECO:0000313" key="2">
    <source>
        <dbReference type="Proteomes" id="UP000279968"/>
    </source>
</evidence>
<dbReference type="AlphaFoldDB" id="A0A3B0A5X9"/>
<gene>
    <name evidence="1" type="ORF">D7193_15850</name>
</gene>
<evidence type="ECO:0008006" key="3">
    <source>
        <dbReference type="Google" id="ProtNLM"/>
    </source>
</evidence>
<dbReference type="EMBL" id="RBAN01000002">
    <property type="protein sequence ID" value="RKN56025.1"/>
    <property type="molecule type" value="Genomic_DNA"/>
</dbReference>
<dbReference type="OrthoDB" id="7837405at2"/>
<dbReference type="Gene3D" id="3.40.50.300">
    <property type="entry name" value="P-loop containing nucleotide triphosphate hydrolases"/>
    <property type="match status" value="1"/>
</dbReference>
<evidence type="ECO:0000313" key="1">
    <source>
        <dbReference type="EMBL" id="RKN56025.1"/>
    </source>
</evidence>
<organism evidence="1 2">
    <name type="scientific">Micromonospora costi</name>
    <dbReference type="NCBI Taxonomy" id="1530042"/>
    <lineage>
        <taxon>Bacteria</taxon>
        <taxon>Bacillati</taxon>
        <taxon>Actinomycetota</taxon>
        <taxon>Actinomycetes</taxon>
        <taxon>Micromonosporales</taxon>
        <taxon>Micromonosporaceae</taxon>
        <taxon>Micromonospora</taxon>
    </lineage>
</organism>
<proteinExistence type="predicted"/>
<comment type="caution">
    <text evidence="1">The sequence shown here is derived from an EMBL/GenBank/DDBJ whole genome shotgun (WGS) entry which is preliminary data.</text>
</comment>
<accession>A0A3B0A5X9</accession>